<dbReference type="RefSeq" id="WP_079558311.1">
    <property type="nucleotide sequence ID" value="NZ_CP021904.1"/>
</dbReference>
<organism evidence="2 3">
    <name type="scientific">Alkalitalea saponilacus</name>
    <dbReference type="NCBI Taxonomy" id="889453"/>
    <lineage>
        <taxon>Bacteria</taxon>
        <taxon>Pseudomonadati</taxon>
        <taxon>Bacteroidota</taxon>
        <taxon>Bacteroidia</taxon>
        <taxon>Marinilabiliales</taxon>
        <taxon>Marinilabiliaceae</taxon>
        <taxon>Alkalitalea</taxon>
    </lineage>
</organism>
<proteinExistence type="predicted"/>
<sequence>MKRITLLVFAILICISSAHAQLVVIYETDFNLRALGAENHAQSGDLSEDQGGFWWNGPRYNDTSNRPGIMVDGSAVEQDPNDPDVNYMRTGSNATITDGVPTSHHFRVTPATPFLNGGKVSITYTVHGGGGAIDIYDMTDGGLLGSVSTDGPSRVPRTAVLDLPNDFSGIKTIGFTRGNGVTYFAWDLKIETNEDDNGDGGDNGNGDDVEPFYMNWNSNPSAFPYDYTVGDITVSIDPVSGSTSTSDPLCGFDESDVVIERRLQTNTLILELNGISMAEFHVAGGSSGGTSSRTIHSVFLLDAEDNEVLISNPDNIYSTIVGDGCGLTGVTGLEVPDGSRVKILFNTSLTSNVETPQNVRVGEMKIVPMSEDLELSDAKEILSAVVPGMESSDIESSAKLVTIKMPAGTDLTAIEPQFSISDGASILPDGPQDFSVGMVVYTVTAENGSTAEWSVSVIANGTVSISDNGKSAIWYVSGNTINLTNLEAGSIVQQIALSGSVVSEGVAYGNNYELPLVSGVQIIRIISNNYVEVIKVTGK</sequence>
<keyword evidence="3" id="KW-1185">Reference proteome</keyword>
<dbReference type="KEGG" id="asx:CDL62_04460"/>
<dbReference type="OrthoDB" id="713122at2"/>
<reference evidence="2 3" key="1">
    <citation type="submission" date="2017-02" db="EMBL/GenBank/DDBJ databases">
        <authorList>
            <person name="Peterson S.W."/>
        </authorList>
    </citation>
    <scope>NUCLEOTIDE SEQUENCE [LARGE SCALE GENOMIC DNA]</scope>
    <source>
        <strain evidence="2 3">DSM 24412</strain>
    </source>
</reference>
<dbReference type="Proteomes" id="UP000191055">
    <property type="component" value="Unassembled WGS sequence"/>
</dbReference>
<protein>
    <submittedName>
        <fullName evidence="2">Uncharacterized protein</fullName>
    </submittedName>
</protein>
<feature type="chain" id="PRO_5012640087" evidence="1">
    <location>
        <begin position="21"/>
        <end position="539"/>
    </location>
</feature>
<evidence type="ECO:0000256" key="1">
    <source>
        <dbReference type="SAM" id="SignalP"/>
    </source>
</evidence>
<dbReference type="AlphaFoldDB" id="A0A1T5HQT7"/>
<feature type="signal peptide" evidence="1">
    <location>
        <begin position="1"/>
        <end position="20"/>
    </location>
</feature>
<dbReference type="EMBL" id="FUYV01000016">
    <property type="protein sequence ID" value="SKC22891.1"/>
    <property type="molecule type" value="Genomic_DNA"/>
</dbReference>
<evidence type="ECO:0000313" key="2">
    <source>
        <dbReference type="EMBL" id="SKC22891.1"/>
    </source>
</evidence>
<dbReference type="Gene3D" id="2.60.40.2340">
    <property type="match status" value="1"/>
</dbReference>
<evidence type="ECO:0000313" key="3">
    <source>
        <dbReference type="Proteomes" id="UP000191055"/>
    </source>
</evidence>
<name>A0A1T5HQT7_9BACT</name>
<dbReference type="STRING" id="889453.SAMN03080601_02609"/>
<gene>
    <name evidence="2" type="ORF">SAMN03080601_02609</name>
</gene>
<keyword evidence="1" id="KW-0732">Signal</keyword>
<accession>A0A1T5HQT7</accession>